<comment type="function">
    <text evidence="2">E3 ubiquitin-protein ligase which accepts ubiquitin from an E2 ubiquitin-conjugating enzyme in the form of a thioester and then directly transfers the ubiquitin to targeted substrates.</text>
</comment>
<sequence length="146" mass="15615">MRKLVRSLSDPPSRSSTTSSFSSASTSFASAQGPVNRSPFSSSAQTHANLSSHTVGIGGNRASLTGLGRIQREFSKVPRPVSDWSDGTGIDAEHEAAKDDFWEKAKALLCAHAGRKQELEIGFENEEGTGLGPTMEFYALLSAELR</sequence>
<comment type="similarity">
    <text evidence="2">Belongs to the UPL family. K-HECT subfamily.</text>
</comment>
<accession>A0A3P7LED8</accession>
<keyword evidence="2" id="KW-0833">Ubl conjugation pathway</keyword>
<evidence type="ECO:0000313" key="5">
    <source>
        <dbReference type="Proteomes" id="UP000281553"/>
    </source>
</evidence>
<dbReference type="GO" id="GO:0000209">
    <property type="term" value="P:protein polyubiquitination"/>
    <property type="evidence" value="ECO:0007669"/>
    <property type="project" value="TreeGrafter"/>
</dbReference>
<proteinExistence type="inferred from homology"/>
<dbReference type="GO" id="GO:0061630">
    <property type="term" value="F:ubiquitin protein ligase activity"/>
    <property type="evidence" value="ECO:0007669"/>
    <property type="project" value="UniProtKB-UniRule"/>
</dbReference>
<dbReference type="GO" id="GO:0016607">
    <property type="term" value="C:nuclear speck"/>
    <property type="evidence" value="ECO:0007669"/>
    <property type="project" value="TreeGrafter"/>
</dbReference>
<dbReference type="PANTHER" id="PTHR45670">
    <property type="entry name" value="E3 UBIQUITIN-PROTEIN LIGASE TRIP12"/>
    <property type="match status" value="1"/>
</dbReference>
<dbReference type="OrthoDB" id="271273at2759"/>
<keyword evidence="5" id="KW-1185">Reference proteome</keyword>
<dbReference type="GO" id="GO:0043161">
    <property type="term" value="P:proteasome-mediated ubiquitin-dependent protein catabolic process"/>
    <property type="evidence" value="ECO:0007669"/>
    <property type="project" value="TreeGrafter"/>
</dbReference>
<evidence type="ECO:0000256" key="1">
    <source>
        <dbReference type="ARBA" id="ARBA00022679"/>
    </source>
</evidence>
<dbReference type="EMBL" id="UYRU01061940">
    <property type="protein sequence ID" value="VDN15275.1"/>
    <property type="molecule type" value="Genomic_DNA"/>
</dbReference>
<evidence type="ECO:0000313" key="4">
    <source>
        <dbReference type="EMBL" id="VDN15275.1"/>
    </source>
</evidence>
<protein>
    <recommendedName>
        <fullName evidence="2">E3 ubiquitin-protein ligase</fullName>
        <ecNumber evidence="2">2.3.2.26</ecNumber>
    </recommendedName>
</protein>
<dbReference type="Gene3D" id="3.90.1750.10">
    <property type="entry name" value="Hect, E3 ligase catalytic domains"/>
    <property type="match status" value="1"/>
</dbReference>
<dbReference type="SUPFAM" id="SSF56204">
    <property type="entry name" value="Hect, E3 ligase catalytic domain"/>
    <property type="match status" value="1"/>
</dbReference>
<comment type="pathway">
    <text evidence="2">Protein modification; protein ubiquitination.</text>
</comment>
<name>A0A3P7LED8_DIBLA</name>
<evidence type="ECO:0000256" key="2">
    <source>
        <dbReference type="RuleBase" id="RU369009"/>
    </source>
</evidence>
<comment type="catalytic activity">
    <reaction evidence="2">
        <text>S-ubiquitinyl-[E2 ubiquitin-conjugating enzyme]-L-cysteine + [acceptor protein]-L-lysine = [E2 ubiquitin-conjugating enzyme]-L-cysteine + N(6)-ubiquitinyl-[acceptor protein]-L-lysine.</text>
        <dbReference type="EC" id="2.3.2.26"/>
    </reaction>
</comment>
<dbReference type="InterPro" id="IPR045322">
    <property type="entry name" value="HECTD1/TRIP12-like"/>
</dbReference>
<feature type="compositionally biased region" description="Low complexity" evidence="3">
    <location>
        <begin position="15"/>
        <end position="31"/>
    </location>
</feature>
<reference evidence="4 5" key="1">
    <citation type="submission" date="2018-11" db="EMBL/GenBank/DDBJ databases">
        <authorList>
            <consortium name="Pathogen Informatics"/>
        </authorList>
    </citation>
    <scope>NUCLEOTIDE SEQUENCE [LARGE SCALE GENOMIC DNA]</scope>
</reference>
<dbReference type="AlphaFoldDB" id="A0A3P7LED8"/>
<organism evidence="4 5">
    <name type="scientific">Dibothriocephalus latus</name>
    <name type="common">Fish tapeworm</name>
    <name type="synonym">Diphyllobothrium latum</name>
    <dbReference type="NCBI Taxonomy" id="60516"/>
    <lineage>
        <taxon>Eukaryota</taxon>
        <taxon>Metazoa</taxon>
        <taxon>Spiralia</taxon>
        <taxon>Lophotrochozoa</taxon>
        <taxon>Platyhelminthes</taxon>
        <taxon>Cestoda</taxon>
        <taxon>Eucestoda</taxon>
        <taxon>Diphyllobothriidea</taxon>
        <taxon>Diphyllobothriidae</taxon>
        <taxon>Dibothriocephalus</taxon>
    </lineage>
</organism>
<evidence type="ECO:0000256" key="3">
    <source>
        <dbReference type="SAM" id="MobiDB-lite"/>
    </source>
</evidence>
<dbReference type="EC" id="2.3.2.26" evidence="2"/>
<dbReference type="Proteomes" id="UP000281553">
    <property type="component" value="Unassembled WGS sequence"/>
</dbReference>
<dbReference type="PANTHER" id="PTHR45670:SF1">
    <property type="entry name" value="E3 UBIQUITIN-PROTEIN LIGASE HECTD1"/>
    <property type="match status" value="1"/>
</dbReference>
<keyword evidence="1 2" id="KW-0808">Transferase</keyword>
<gene>
    <name evidence="4" type="ORF">DILT_LOCUS11106</name>
</gene>
<feature type="region of interest" description="Disordered" evidence="3">
    <location>
        <begin position="1"/>
        <end position="62"/>
    </location>
</feature>
<dbReference type="InterPro" id="IPR035983">
    <property type="entry name" value="Hect_E3_ubiquitin_ligase"/>
</dbReference>
<feature type="compositionally biased region" description="Polar residues" evidence="3">
    <location>
        <begin position="33"/>
        <end position="54"/>
    </location>
</feature>